<dbReference type="AlphaFoldDB" id="A0A6J2Y592"/>
<gene>
    <name evidence="3" type="primary">LOC115883889</name>
</gene>
<organism evidence="2 3">
    <name type="scientific">Sitophilus oryzae</name>
    <name type="common">Rice weevil</name>
    <name type="synonym">Curculio oryzae</name>
    <dbReference type="NCBI Taxonomy" id="7048"/>
    <lineage>
        <taxon>Eukaryota</taxon>
        <taxon>Metazoa</taxon>
        <taxon>Ecdysozoa</taxon>
        <taxon>Arthropoda</taxon>
        <taxon>Hexapoda</taxon>
        <taxon>Insecta</taxon>
        <taxon>Pterygota</taxon>
        <taxon>Neoptera</taxon>
        <taxon>Endopterygota</taxon>
        <taxon>Coleoptera</taxon>
        <taxon>Polyphaga</taxon>
        <taxon>Cucujiformia</taxon>
        <taxon>Curculionidae</taxon>
        <taxon>Dryophthorinae</taxon>
        <taxon>Sitophilus</taxon>
    </lineage>
</organism>
<dbReference type="KEGG" id="soy:115883889"/>
<evidence type="ECO:0000313" key="2">
    <source>
        <dbReference type="Proteomes" id="UP000504635"/>
    </source>
</evidence>
<protein>
    <submittedName>
        <fullName evidence="3">Uncharacterized protein LOC115883889</fullName>
    </submittedName>
</protein>
<dbReference type="InParanoid" id="A0A6J2Y592"/>
<proteinExistence type="predicted"/>
<dbReference type="GeneID" id="115883889"/>
<dbReference type="RefSeq" id="XP_030758170.1">
    <property type="nucleotide sequence ID" value="XM_030902310.1"/>
</dbReference>
<reference evidence="3" key="1">
    <citation type="submission" date="2025-08" db="UniProtKB">
        <authorList>
            <consortium name="RefSeq"/>
        </authorList>
    </citation>
    <scope>IDENTIFICATION</scope>
    <source>
        <tissue evidence="3">Gonads</tissue>
    </source>
</reference>
<accession>A0A6J2Y592</accession>
<sequence>MSNDESEKSSSSYDTVDTDEEKRKNKNPAAKKKKVEQKYRKEWEKQFPWITAVKGNPCMSKCKCCDAHLKCDISVLKTHQSRIKHQNNSTKLNQGSSKVLSQFLAPKTDHVVVEQTKNLELLLAGFFSEHNIPFLASDHLAGRTKITSIVKNVIAPCERETLAQKLCKRRFSVLIDETTDIGTVSTLCIIVRFFDEDRKQIISQFFKLINVFDEATGKTGATAENIYKMLTKPNM</sequence>
<feature type="compositionally biased region" description="Basic residues" evidence="1">
    <location>
        <begin position="24"/>
        <end position="35"/>
    </location>
</feature>
<dbReference type="Proteomes" id="UP000504635">
    <property type="component" value="Unplaced"/>
</dbReference>
<evidence type="ECO:0000313" key="3">
    <source>
        <dbReference type="RefSeq" id="XP_030758170.1"/>
    </source>
</evidence>
<evidence type="ECO:0000256" key="1">
    <source>
        <dbReference type="SAM" id="MobiDB-lite"/>
    </source>
</evidence>
<feature type="region of interest" description="Disordered" evidence="1">
    <location>
        <begin position="1"/>
        <end position="37"/>
    </location>
</feature>
<dbReference type="OrthoDB" id="6763181at2759"/>
<name>A0A6J2Y592_SITOR</name>
<keyword evidence="2" id="KW-1185">Reference proteome</keyword>